<accession>A0A9W4E364</accession>
<dbReference type="AlphaFoldDB" id="A0A9W4E364"/>
<feature type="region of interest" description="Disordered" evidence="1">
    <location>
        <begin position="1"/>
        <end position="87"/>
    </location>
</feature>
<feature type="compositionally biased region" description="Basic residues" evidence="1">
    <location>
        <begin position="118"/>
        <end position="129"/>
    </location>
</feature>
<feature type="compositionally biased region" description="Basic residues" evidence="1">
    <location>
        <begin position="401"/>
        <end position="411"/>
    </location>
</feature>
<gene>
    <name evidence="2" type="ORF">SCOCK_140060</name>
</gene>
<protein>
    <submittedName>
        <fullName evidence="2">Uncharacterized protein</fullName>
    </submittedName>
</protein>
<sequence length="456" mass="49000">MAGLAGRPDAAHAGGHAGRGRHRAPARQSTGQPAPGPGPTRPGPPGADRAGSRRSGRCPRGGARPARRGRCQAGGGPHDPRCSRQQACKQAPLRMAAGASLLADPGVGQGDPVGAPRPHQRAARKPRRTNCREKAARHQGAAVHAFRLWSRLYPGTGREGYVPVAFVFTGRTAAQRESRMRRLEQAARACFAGTRYPGRDAGITAVNYHQAVPVVVTELERIIADPAGAGGAVWRRLGLDEWQTLPDALDNPDGDRLYAVQYERARRREAEREAAEREAQRLVCRRCGAKFTDDRWQMVRQSSWAGEQDRLCGPCAKDDADRGLARFLHGAGPEEATTGAPVRTAPDGHPPARPHGTDRGRPAVRPRPARGAHHGRARVDGAGPPPARLRADRPAADRARTRGCRRRRPPRRSPSPGRRPPDPGRGRPGGGEPSAVRAGEGRRRRPGPRTPAPRAV</sequence>
<organism evidence="2 3">
    <name type="scientific">Actinacidiphila cocklensis</name>
    <dbReference type="NCBI Taxonomy" id="887465"/>
    <lineage>
        <taxon>Bacteria</taxon>
        <taxon>Bacillati</taxon>
        <taxon>Actinomycetota</taxon>
        <taxon>Actinomycetes</taxon>
        <taxon>Kitasatosporales</taxon>
        <taxon>Streptomycetaceae</taxon>
        <taxon>Actinacidiphila</taxon>
    </lineage>
</organism>
<feature type="compositionally biased region" description="Pro residues" evidence="1">
    <location>
        <begin position="34"/>
        <end position="45"/>
    </location>
</feature>
<evidence type="ECO:0000313" key="3">
    <source>
        <dbReference type="Proteomes" id="UP001152519"/>
    </source>
</evidence>
<feature type="compositionally biased region" description="Low complexity" evidence="1">
    <location>
        <begin position="1"/>
        <end position="14"/>
    </location>
</feature>
<feature type="compositionally biased region" description="Basic residues" evidence="1">
    <location>
        <begin position="362"/>
        <end position="376"/>
    </location>
</feature>
<comment type="caution">
    <text evidence="2">The sequence shown here is derived from an EMBL/GenBank/DDBJ whole genome shotgun (WGS) entry which is preliminary data.</text>
</comment>
<feature type="region of interest" description="Disordered" evidence="1">
    <location>
        <begin position="102"/>
        <end position="129"/>
    </location>
</feature>
<evidence type="ECO:0000256" key="1">
    <source>
        <dbReference type="SAM" id="MobiDB-lite"/>
    </source>
</evidence>
<feature type="compositionally biased region" description="Basic and acidic residues" evidence="1">
    <location>
        <begin position="389"/>
        <end position="400"/>
    </location>
</feature>
<keyword evidence="3" id="KW-1185">Reference proteome</keyword>
<proteinExistence type="predicted"/>
<feature type="region of interest" description="Disordered" evidence="1">
    <location>
        <begin position="331"/>
        <end position="456"/>
    </location>
</feature>
<name>A0A9W4E364_9ACTN</name>
<reference evidence="2" key="1">
    <citation type="submission" date="2021-05" db="EMBL/GenBank/DDBJ databases">
        <authorList>
            <person name="Arsene-Ploetze F."/>
        </authorList>
    </citation>
    <scope>NUCLEOTIDE SEQUENCE</scope>
    <source>
        <strain evidence="2">DSM 42138</strain>
    </source>
</reference>
<dbReference type="Proteomes" id="UP001152519">
    <property type="component" value="Unassembled WGS sequence"/>
</dbReference>
<evidence type="ECO:0000313" key="2">
    <source>
        <dbReference type="EMBL" id="CAG6391862.1"/>
    </source>
</evidence>
<dbReference type="EMBL" id="CAJSLV010000042">
    <property type="protein sequence ID" value="CAG6391862.1"/>
    <property type="molecule type" value="Genomic_DNA"/>
</dbReference>